<comment type="caution">
    <text evidence="5">The sequence shown here is derived from an EMBL/GenBank/DDBJ whole genome shotgun (WGS) entry which is preliminary data.</text>
</comment>
<name>A0A5C6CZ94_9BACT</name>
<dbReference type="NCBIfam" id="TIGR01575">
    <property type="entry name" value="rimI"/>
    <property type="match status" value="1"/>
</dbReference>
<evidence type="ECO:0000259" key="4">
    <source>
        <dbReference type="PROSITE" id="PS51186"/>
    </source>
</evidence>
<evidence type="ECO:0000256" key="1">
    <source>
        <dbReference type="ARBA" id="ARBA00022679"/>
    </source>
</evidence>
<dbReference type="InterPro" id="IPR016181">
    <property type="entry name" value="Acyl_CoA_acyltransferase"/>
</dbReference>
<keyword evidence="2" id="KW-0012">Acyltransferase</keyword>
<dbReference type="AlphaFoldDB" id="A0A5C6CZ94"/>
<feature type="compositionally biased region" description="Basic and acidic residues" evidence="3">
    <location>
        <begin position="1"/>
        <end position="10"/>
    </location>
</feature>
<dbReference type="Pfam" id="PF00583">
    <property type="entry name" value="Acetyltransf_1"/>
    <property type="match status" value="1"/>
</dbReference>
<dbReference type="SUPFAM" id="SSF55729">
    <property type="entry name" value="Acyl-CoA N-acyltransferases (Nat)"/>
    <property type="match status" value="1"/>
</dbReference>
<dbReference type="InterPro" id="IPR006464">
    <property type="entry name" value="AcTrfase_RimI/Ard1"/>
</dbReference>
<dbReference type="GO" id="GO:0008080">
    <property type="term" value="F:N-acetyltransferase activity"/>
    <property type="evidence" value="ECO:0007669"/>
    <property type="project" value="InterPro"/>
</dbReference>
<reference evidence="5 6" key="1">
    <citation type="submission" date="2019-02" db="EMBL/GenBank/DDBJ databases">
        <title>Deep-cultivation of Planctomycetes and their phenomic and genomic characterization uncovers novel biology.</title>
        <authorList>
            <person name="Wiegand S."/>
            <person name="Jogler M."/>
            <person name="Boedeker C."/>
            <person name="Pinto D."/>
            <person name="Vollmers J."/>
            <person name="Rivas-Marin E."/>
            <person name="Kohn T."/>
            <person name="Peeters S.H."/>
            <person name="Heuer A."/>
            <person name="Rast P."/>
            <person name="Oberbeckmann S."/>
            <person name="Bunk B."/>
            <person name="Jeske O."/>
            <person name="Meyerdierks A."/>
            <person name="Storesund J.E."/>
            <person name="Kallscheuer N."/>
            <person name="Luecker S."/>
            <person name="Lage O.M."/>
            <person name="Pohl T."/>
            <person name="Merkel B.J."/>
            <person name="Hornburger P."/>
            <person name="Mueller R.-W."/>
            <person name="Bruemmer F."/>
            <person name="Labrenz M."/>
            <person name="Spormann A.M."/>
            <person name="Op Den Camp H."/>
            <person name="Overmann J."/>
            <person name="Amann R."/>
            <person name="Jetten M.S.M."/>
            <person name="Mascher T."/>
            <person name="Medema M.H."/>
            <person name="Devos D.P."/>
            <person name="Kaster A.-K."/>
            <person name="Ovreas L."/>
            <person name="Rohde M."/>
            <person name="Galperin M.Y."/>
            <person name="Jogler C."/>
        </authorList>
    </citation>
    <scope>NUCLEOTIDE SEQUENCE [LARGE SCALE GENOMIC DNA]</scope>
    <source>
        <strain evidence="5 6">Pla144</strain>
    </source>
</reference>
<dbReference type="RefSeq" id="WP_231936139.1">
    <property type="nucleotide sequence ID" value="NZ_SJPS01000001.1"/>
</dbReference>
<dbReference type="Proteomes" id="UP000318437">
    <property type="component" value="Unassembled WGS sequence"/>
</dbReference>
<evidence type="ECO:0000256" key="2">
    <source>
        <dbReference type="ARBA" id="ARBA00023315"/>
    </source>
</evidence>
<proteinExistence type="predicted"/>
<keyword evidence="6" id="KW-1185">Reference proteome</keyword>
<dbReference type="InterPro" id="IPR000182">
    <property type="entry name" value="GNAT_dom"/>
</dbReference>
<dbReference type="PROSITE" id="PS51186">
    <property type="entry name" value="GNAT"/>
    <property type="match status" value="1"/>
</dbReference>
<evidence type="ECO:0000313" key="5">
    <source>
        <dbReference type="EMBL" id="TWU29920.1"/>
    </source>
</evidence>
<feature type="domain" description="N-acetyltransferase" evidence="4">
    <location>
        <begin position="77"/>
        <end position="221"/>
    </location>
</feature>
<protein>
    <submittedName>
        <fullName evidence="5">Ribosomal-protein-alanine N-acetyltransferase</fullName>
    </submittedName>
</protein>
<evidence type="ECO:0000313" key="6">
    <source>
        <dbReference type="Proteomes" id="UP000318437"/>
    </source>
</evidence>
<sequence>MRQDGRDTRSDVSTPQEGKPSEGWLGRFCGWIAYLKALETVPHDGASTQLNQQNLSSDRLTGKEAAMSQDQKQQLRVHIRWMIRRDMPEVLSIERESFEFPWFEEDFIRCLRQRNCIGMVAEQGERVVGFMIYELHKTRLHILNFAVAGGMRMRGIGRQMAEKLEGKLSSQRRTRITLEVRETNLTAQLFFKQVGFKATNVLRSYYEDSPEDAYVMQYHCASNEFVESMVTNRIDRLAG</sequence>
<accession>A0A5C6CZ94</accession>
<gene>
    <name evidence="5" type="ORF">Pla144_07010</name>
</gene>
<dbReference type="PANTHER" id="PTHR43877">
    <property type="entry name" value="AMINOALKYLPHOSPHONATE N-ACETYLTRANSFERASE-RELATED-RELATED"/>
    <property type="match status" value="1"/>
</dbReference>
<organism evidence="5 6">
    <name type="scientific">Bythopirellula polymerisocia</name>
    <dbReference type="NCBI Taxonomy" id="2528003"/>
    <lineage>
        <taxon>Bacteria</taxon>
        <taxon>Pseudomonadati</taxon>
        <taxon>Planctomycetota</taxon>
        <taxon>Planctomycetia</taxon>
        <taxon>Pirellulales</taxon>
        <taxon>Lacipirellulaceae</taxon>
        <taxon>Bythopirellula</taxon>
    </lineage>
</organism>
<feature type="region of interest" description="Disordered" evidence="3">
    <location>
        <begin position="1"/>
        <end position="21"/>
    </location>
</feature>
<dbReference type="InterPro" id="IPR050832">
    <property type="entry name" value="Bact_Acetyltransf"/>
</dbReference>
<dbReference type="CDD" id="cd04301">
    <property type="entry name" value="NAT_SF"/>
    <property type="match status" value="1"/>
</dbReference>
<evidence type="ECO:0000256" key="3">
    <source>
        <dbReference type="SAM" id="MobiDB-lite"/>
    </source>
</evidence>
<dbReference type="EMBL" id="SJPS01000001">
    <property type="protein sequence ID" value="TWU29920.1"/>
    <property type="molecule type" value="Genomic_DNA"/>
</dbReference>
<keyword evidence="1 5" id="KW-0808">Transferase</keyword>
<dbReference type="Gene3D" id="3.40.630.30">
    <property type="match status" value="1"/>
</dbReference>